<dbReference type="Gene3D" id="3.30.420.10">
    <property type="entry name" value="Ribonuclease H-like superfamily/Ribonuclease H"/>
    <property type="match status" value="1"/>
</dbReference>
<dbReference type="InterPro" id="IPR001584">
    <property type="entry name" value="Integrase_cat-core"/>
</dbReference>
<dbReference type="PROSITE" id="PS50994">
    <property type="entry name" value="INTEGRASE"/>
    <property type="match status" value="1"/>
</dbReference>
<feature type="non-terminal residue" evidence="3">
    <location>
        <position position="1"/>
    </location>
</feature>
<gene>
    <name evidence="3" type="ORF">EV643_1763</name>
</gene>
<accession>A0A4R6IUQ2</accession>
<proteinExistence type="predicted"/>
<feature type="domain" description="Integrase catalytic" evidence="2">
    <location>
        <begin position="1"/>
        <end position="42"/>
    </location>
</feature>
<protein>
    <recommendedName>
        <fullName evidence="2">Integrase catalytic domain-containing protein</fullName>
    </recommendedName>
</protein>
<evidence type="ECO:0000313" key="3">
    <source>
        <dbReference type="EMBL" id="TDO26061.1"/>
    </source>
</evidence>
<comment type="caution">
    <text evidence="3">The sequence shown here is derived from an EMBL/GenBank/DDBJ whole genome shotgun (WGS) entry which is preliminary data.</text>
</comment>
<dbReference type="GO" id="GO:0003676">
    <property type="term" value="F:nucleic acid binding"/>
    <property type="evidence" value="ECO:0007669"/>
    <property type="project" value="InterPro"/>
</dbReference>
<feature type="compositionally biased region" description="Basic and acidic residues" evidence="1">
    <location>
        <begin position="1"/>
        <end position="15"/>
    </location>
</feature>
<dbReference type="InterPro" id="IPR012337">
    <property type="entry name" value="RNaseH-like_sf"/>
</dbReference>
<feature type="region of interest" description="Disordered" evidence="1">
    <location>
        <begin position="1"/>
        <end position="42"/>
    </location>
</feature>
<keyword evidence="4" id="KW-1185">Reference proteome</keyword>
<evidence type="ECO:0000313" key="4">
    <source>
        <dbReference type="Proteomes" id="UP000295388"/>
    </source>
</evidence>
<evidence type="ECO:0000256" key="1">
    <source>
        <dbReference type="SAM" id="MobiDB-lite"/>
    </source>
</evidence>
<organism evidence="3 4">
    <name type="scientific">Kribbella caucasensis</name>
    <dbReference type="NCBI Taxonomy" id="2512215"/>
    <lineage>
        <taxon>Bacteria</taxon>
        <taxon>Bacillati</taxon>
        <taxon>Actinomycetota</taxon>
        <taxon>Actinomycetes</taxon>
        <taxon>Propionibacteriales</taxon>
        <taxon>Kribbellaceae</taxon>
        <taxon>Kribbella</taxon>
    </lineage>
</organism>
<name>A0A4R6IUQ2_9ACTN</name>
<evidence type="ECO:0000259" key="2">
    <source>
        <dbReference type="PROSITE" id="PS50994"/>
    </source>
</evidence>
<dbReference type="EMBL" id="SNWQ01000076">
    <property type="protein sequence ID" value="TDO26061.1"/>
    <property type="molecule type" value="Genomic_DNA"/>
</dbReference>
<reference evidence="3 4" key="1">
    <citation type="submission" date="2019-03" db="EMBL/GenBank/DDBJ databases">
        <title>Genomic Encyclopedia of Type Strains, Phase III (KMG-III): the genomes of soil and plant-associated and newly described type strains.</title>
        <authorList>
            <person name="Whitman W."/>
        </authorList>
    </citation>
    <scope>NUCLEOTIDE SEQUENCE [LARGE SCALE GENOMIC DNA]</scope>
    <source>
        <strain evidence="3 4">VKM Ac-2527</strain>
    </source>
</reference>
<dbReference type="GO" id="GO:0015074">
    <property type="term" value="P:DNA integration"/>
    <property type="evidence" value="ECO:0007669"/>
    <property type="project" value="InterPro"/>
</dbReference>
<dbReference type="InterPro" id="IPR036397">
    <property type="entry name" value="RNaseH_sf"/>
</dbReference>
<dbReference type="AlphaFoldDB" id="A0A4R6IUQ2"/>
<dbReference type="SUPFAM" id="SSF53098">
    <property type="entry name" value="Ribonuclease H-like"/>
    <property type="match status" value="1"/>
</dbReference>
<dbReference type="Proteomes" id="UP000295388">
    <property type="component" value="Unassembled WGS sequence"/>
</dbReference>
<sequence length="42" mass="4832">QLETELRRLGVDQKNGRPWHPQTQGKVERFQCATRRSVASPA</sequence>